<gene>
    <name evidence="4" type="ORF">EZS28_003103</name>
</gene>
<dbReference type="AlphaFoldDB" id="A0A5J4X4C6"/>
<dbReference type="OrthoDB" id="5980302at2759"/>
<dbReference type="PANTHER" id="PTHR44324">
    <property type="entry name" value="WD40 REPEAT DOMAIN 95"/>
    <property type="match status" value="1"/>
</dbReference>
<comment type="caution">
    <text evidence="4">The sequence shown here is derived from an EMBL/GenBank/DDBJ whole genome shotgun (WGS) entry which is preliminary data.</text>
</comment>
<dbReference type="Proteomes" id="UP000324800">
    <property type="component" value="Unassembled WGS sequence"/>
</dbReference>
<dbReference type="InterPro" id="IPR020472">
    <property type="entry name" value="WD40_PAC1"/>
</dbReference>
<dbReference type="SUPFAM" id="SSF50978">
    <property type="entry name" value="WD40 repeat-like"/>
    <property type="match status" value="1"/>
</dbReference>
<evidence type="ECO:0000256" key="2">
    <source>
        <dbReference type="ARBA" id="ARBA00022737"/>
    </source>
</evidence>
<sequence length="600" mass="68976">MMIEHVTSDKIWIISVVVFPSNGWFGLISSDRSISFYQPDRYLPKGRLRNLDSMPQCACVIGSKESWNKREMLLIGRKDGVIDIISITEGIMTMTADLSSRKDRNETKELEKYNDEDRDMIMKEQLIRLRHKGEISALRAHNSNITRIMNIIELNQVLTCSLDSVLRLWDLDHMEAKWTMKGGHNNKGITCCCWSSNYKVVVSGGIDYNLCIWDALQHKKIVILHGHTSIVIDICIDDHSGMIISVGNDGMIRIWDLLTNLCVQKLSSYDISCGFTFRKISYFKPSGDILLASKRLNGWRHTSMMGKNISAHKDDVIILLFNPVFEQLISIDLLNVINVWGVRSGRNIFRFKAKSSGSITCACFDLMGRKLFTGDTNGIIQMYNPSQGKLLKEFSQKGEQARRTTLTIVMQVVFVAEYRGLLLTHSLDGCIRVWSLKHASELLSLQTGHKQGIMCVNSWNQNEAEVQKWHDSYEWEKAQEQRLLERKVEGFDENYLKETEEWENECYFNNQIISQMKTNNGELHEDYIQQQNQQHESLNYWVQNGMGPGIGDAATAAYLAFAGAYSEVMILDLKQLIINSNRISWFKYIEKQLIGYEFIY</sequence>
<name>A0A5J4X4C6_9EUKA</name>
<protein>
    <submittedName>
        <fullName evidence="4">Putative WD-40 repeat family protein</fullName>
    </submittedName>
</protein>
<dbReference type="Pfam" id="PF00400">
    <property type="entry name" value="WD40"/>
    <property type="match status" value="3"/>
</dbReference>
<keyword evidence="1 3" id="KW-0853">WD repeat</keyword>
<proteinExistence type="predicted"/>
<dbReference type="EMBL" id="SNRW01000401">
    <property type="protein sequence ID" value="KAA6401369.1"/>
    <property type="molecule type" value="Genomic_DNA"/>
</dbReference>
<evidence type="ECO:0000313" key="5">
    <source>
        <dbReference type="Proteomes" id="UP000324800"/>
    </source>
</evidence>
<dbReference type="PROSITE" id="PS50294">
    <property type="entry name" value="WD_REPEATS_REGION"/>
    <property type="match status" value="1"/>
</dbReference>
<feature type="repeat" description="WD" evidence="3">
    <location>
        <begin position="224"/>
        <end position="265"/>
    </location>
</feature>
<dbReference type="SMART" id="SM00320">
    <property type="entry name" value="WD40"/>
    <property type="match status" value="6"/>
</dbReference>
<dbReference type="InterPro" id="IPR019775">
    <property type="entry name" value="WD40_repeat_CS"/>
</dbReference>
<evidence type="ECO:0000256" key="1">
    <source>
        <dbReference type="ARBA" id="ARBA00022574"/>
    </source>
</evidence>
<keyword evidence="2" id="KW-0677">Repeat</keyword>
<dbReference type="InterPro" id="IPR015943">
    <property type="entry name" value="WD40/YVTN_repeat-like_dom_sf"/>
</dbReference>
<reference evidence="4 5" key="1">
    <citation type="submission" date="2019-03" db="EMBL/GenBank/DDBJ databases">
        <title>Single cell metagenomics reveals metabolic interactions within the superorganism composed of flagellate Streblomastix strix and complex community of Bacteroidetes bacteria on its surface.</title>
        <authorList>
            <person name="Treitli S.C."/>
            <person name="Kolisko M."/>
            <person name="Husnik F."/>
            <person name="Keeling P."/>
            <person name="Hampl V."/>
        </authorList>
    </citation>
    <scope>NUCLEOTIDE SEQUENCE [LARGE SCALE GENOMIC DNA]</scope>
    <source>
        <strain evidence="4">ST1C</strain>
    </source>
</reference>
<accession>A0A5J4X4C6</accession>
<dbReference type="PRINTS" id="PR00320">
    <property type="entry name" value="GPROTEINBRPT"/>
</dbReference>
<dbReference type="Gene3D" id="2.130.10.10">
    <property type="entry name" value="YVTN repeat-like/Quinoprotein amine dehydrogenase"/>
    <property type="match status" value="2"/>
</dbReference>
<dbReference type="PANTHER" id="PTHR44324:SF4">
    <property type="entry name" value="WD40 REPEAT DOMAIN 95"/>
    <property type="match status" value="1"/>
</dbReference>
<dbReference type="PROSITE" id="PS50082">
    <property type="entry name" value="WD_REPEATS_2"/>
    <property type="match status" value="2"/>
</dbReference>
<evidence type="ECO:0000313" key="4">
    <source>
        <dbReference type="EMBL" id="KAA6401369.1"/>
    </source>
</evidence>
<dbReference type="InterPro" id="IPR001680">
    <property type="entry name" value="WD40_rpt"/>
</dbReference>
<organism evidence="4 5">
    <name type="scientific">Streblomastix strix</name>
    <dbReference type="NCBI Taxonomy" id="222440"/>
    <lineage>
        <taxon>Eukaryota</taxon>
        <taxon>Metamonada</taxon>
        <taxon>Preaxostyla</taxon>
        <taxon>Oxymonadida</taxon>
        <taxon>Streblomastigidae</taxon>
        <taxon>Streblomastix</taxon>
    </lineage>
</organism>
<feature type="repeat" description="WD" evidence="3">
    <location>
        <begin position="138"/>
        <end position="179"/>
    </location>
</feature>
<evidence type="ECO:0000256" key="3">
    <source>
        <dbReference type="PROSITE-ProRule" id="PRU00221"/>
    </source>
</evidence>
<dbReference type="InterPro" id="IPR051242">
    <property type="entry name" value="WD-EF-hand_domain"/>
</dbReference>
<dbReference type="PROSITE" id="PS00678">
    <property type="entry name" value="WD_REPEATS_1"/>
    <property type="match status" value="2"/>
</dbReference>
<dbReference type="InterPro" id="IPR036322">
    <property type="entry name" value="WD40_repeat_dom_sf"/>
</dbReference>